<dbReference type="PANTHER" id="PTHR22916">
    <property type="entry name" value="GLYCOSYLTRANSFERASE"/>
    <property type="match status" value="1"/>
</dbReference>
<dbReference type="STRING" id="346185.AAY42_04360"/>
<protein>
    <submittedName>
        <fullName evidence="2">Glycosyl transferase family 2</fullName>
    </submittedName>
</protein>
<dbReference type="PANTHER" id="PTHR22916:SF69">
    <property type="entry name" value="BIFUNCTIONAL GLYCOSYLTRANSFERASE PGTA"/>
    <property type="match status" value="1"/>
</dbReference>
<keyword evidence="2" id="KW-0808">Transferase</keyword>
<keyword evidence="3" id="KW-1185">Reference proteome</keyword>
<dbReference type="GO" id="GO:0008417">
    <property type="term" value="F:fucosyltransferase activity"/>
    <property type="evidence" value="ECO:0007669"/>
    <property type="project" value="TreeGrafter"/>
</dbReference>
<name>A0A0Q0XDJ6_9FLAO</name>
<dbReference type="Proteomes" id="UP000050827">
    <property type="component" value="Unassembled WGS sequence"/>
</dbReference>
<dbReference type="OrthoDB" id="597270at2"/>
<proteinExistence type="predicted"/>
<evidence type="ECO:0000313" key="3">
    <source>
        <dbReference type="Proteomes" id="UP000050827"/>
    </source>
</evidence>
<dbReference type="AlphaFoldDB" id="A0A0Q0XDJ6"/>
<dbReference type="Pfam" id="PF00535">
    <property type="entry name" value="Glycos_transf_2"/>
    <property type="match status" value="1"/>
</dbReference>
<dbReference type="Gene3D" id="3.90.550.10">
    <property type="entry name" value="Spore Coat Polysaccharide Biosynthesis Protein SpsA, Chain A"/>
    <property type="match status" value="1"/>
</dbReference>
<reference evidence="2 3" key="1">
    <citation type="submission" date="2015-04" db="EMBL/GenBank/DDBJ databases">
        <title>Complete genome of flavobacterium.</title>
        <authorList>
            <person name="Kwon Y.M."/>
            <person name="Kim S.-J."/>
        </authorList>
    </citation>
    <scope>NUCLEOTIDE SEQUENCE [LARGE SCALE GENOMIC DNA]</scope>
    <source>
        <strain evidence="2 3">DK169</strain>
    </source>
</reference>
<sequence length="335" mass="39083">MQIPLVSILIPFKDTEIFLRECLDSILNQTYKKWEVIAVDDNSKDKSFELLAKYSKKDKRIKVLKSNGNGIIPALRTAYMNSSGGFITRMDSDDIMKPNRLQIMVKSLLQEGNGYIAVGQVTYFSDKGISDGYDRYEKWLNRLTAAGENYSEIYKECVIPSPCWMVFKEDFETCGAFKPNRYPEDYDLTFRFYEKRMKIIPCDRVLHLWRDYDTRTSRTHEHYAQNYFLEIKLHYFLKLDHNTKKPLVLWGAGYKGKSIAKGLLNNSVDFVWLCDNPKKIGKKIYGKELVHFKALERLKNPQSIITVANEKAQVEIVNFFSSIAQKSGKDYFFFC</sequence>
<gene>
    <name evidence="2" type="ORF">AAY42_04360</name>
</gene>
<evidence type="ECO:0000259" key="1">
    <source>
        <dbReference type="Pfam" id="PF00535"/>
    </source>
</evidence>
<dbReference type="InterPro" id="IPR029044">
    <property type="entry name" value="Nucleotide-diphossugar_trans"/>
</dbReference>
<accession>A0A0Q0XDJ6</accession>
<organism evidence="2 3">
    <name type="scientific">Flagellimonas eckloniae</name>
    <dbReference type="NCBI Taxonomy" id="346185"/>
    <lineage>
        <taxon>Bacteria</taxon>
        <taxon>Pseudomonadati</taxon>
        <taxon>Bacteroidota</taxon>
        <taxon>Flavobacteriia</taxon>
        <taxon>Flavobacteriales</taxon>
        <taxon>Flavobacteriaceae</taxon>
        <taxon>Flagellimonas</taxon>
    </lineage>
</organism>
<feature type="domain" description="Glycosyltransferase 2-like" evidence="1">
    <location>
        <begin position="7"/>
        <end position="173"/>
    </location>
</feature>
<comment type="caution">
    <text evidence="2">The sequence shown here is derived from an EMBL/GenBank/DDBJ whole genome shotgun (WGS) entry which is preliminary data.</text>
</comment>
<dbReference type="RefSeq" id="WP_055392775.1">
    <property type="nucleotide sequence ID" value="NZ_LCTZ01000002.1"/>
</dbReference>
<dbReference type="PATRIC" id="fig|1547436.3.peg.914"/>
<evidence type="ECO:0000313" key="2">
    <source>
        <dbReference type="EMBL" id="KQC29217.1"/>
    </source>
</evidence>
<dbReference type="InterPro" id="IPR001173">
    <property type="entry name" value="Glyco_trans_2-like"/>
</dbReference>
<dbReference type="EMBL" id="LCTZ01000002">
    <property type="protein sequence ID" value="KQC29217.1"/>
    <property type="molecule type" value="Genomic_DNA"/>
</dbReference>
<dbReference type="SUPFAM" id="SSF53448">
    <property type="entry name" value="Nucleotide-diphospho-sugar transferases"/>
    <property type="match status" value="1"/>
</dbReference>